<organism evidence="1 2">
    <name type="scientific">Araneus ventricosus</name>
    <name type="common">Orbweaver spider</name>
    <name type="synonym">Epeira ventricosa</name>
    <dbReference type="NCBI Taxonomy" id="182803"/>
    <lineage>
        <taxon>Eukaryota</taxon>
        <taxon>Metazoa</taxon>
        <taxon>Ecdysozoa</taxon>
        <taxon>Arthropoda</taxon>
        <taxon>Chelicerata</taxon>
        <taxon>Arachnida</taxon>
        <taxon>Araneae</taxon>
        <taxon>Araneomorphae</taxon>
        <taxon>Entelegynae</taxon>
        <taxon>Araneoidea</taxon>
        <taxon>Araneidae</taxon>
        <taxon>Araneus</taxon>
    </lineage>
</organism>
<accession>A0A4Y2K789</accession>
<name>A0A4Y2K789_ARAVE</name>
<evidence type="ECO:0000313" key="2">
    <source>
        <dbReference type="Proteomes" id="UP000499080"/>
    </source>
</evidence>
<dbReference type="EMBL" id="BGPR01004270">
    <property type="protein sequence ID" value="GBM97819.1"/>
    <property type="molecule type" value="Genomic_DNA"/>
</dbReference>
<keyword evidence="2" id="KW-1185">Reference proteome</keyword>
<proteinExistence type="predicted"/>
<dbReference type="AlphaFoldDB" id="A0A4Y2K789"/>
<dbReference type="Proteomes" id="UP000499080">
    <property type="component" value="Unassembled WGS sequence"/>
</dbReference>
<gene>
    <name evidence="1" type="ORF">AVEN_228954_1</name>
</gene>
<reference evidence="1 2" key="1">
    <citation type="journal article" date="2019" name="Sci. Rep.">
        <title>Orb-weaving spider Araneus ventricosus genome elucidates the spidroin gene catalogue.</title>
        <authorList>
            <person name="Kono N."/>
            <person name="Nakamura H."/>
            <person name="Ohtoshi R."/>
            <person name="Moran D.A.P."/>
            <person name="Shinohara A."/>
            <person name="Yoshida Y."/>
            <person name="Fujiwara M."/>
            <person name="Mori M."/>
            <person name="Tomita M."/>
            <person name="Arakawa K."/>
        </authorList>
    </citation>
    <scope>NUCLEOTIDE SEQUENCE [LARGE SCALE GENOMIC DNA]</scope>
</reference>
<evidence type="ECO:0000313" key="1">
    <source>
        <dbReference type="EMBL" id="GBM97819.1"/>
    </source>
</evidence>
<sequence length="103" mass="11508">MHKLTAQTDNKSLSIIEKVLLVMLSVYQLTGSDCGQNSKEIQRRSVALATQGIYSLAVTSQRNLDLHSYERYDIISCLSSSHLCNIFGIHSLRVPRDLPCILS</sequence>
<protein>
    <submittedName>
        <fullName evidence="1">Uncharacterized protein</fullName>
    </submittedName>
</protein>
<comment type="caution">
    <text evidence="1">The sequence shown here is derived from an EMBL/GenBank/DDBJ whole genome shotgun (WGS) entry which is preliminary data.</text>
</comment>